<proteinExistence type="predicted"/>
<evidence type="ECO:0000313" key="2">
    <source>
        <dbReference type="EMBL" id="MDV6225151.1"/>
    </source>
</evidence>
<evidence type="ECO:0000313" key="3">
    <source>
        <dbReference type="Proteomes" id="UP001185659"/>
    </source>
</evidence>
<reference evidence="2 3" key="1">
    <citation type="submission" date="2023-10" db="EMBL/GenBank/DDBJ databases">
        <authorList>
            <person name="Venkata Ramana C."/>
            <person name="Sasikala C."/>
            <person name="Dhurka M."/>
        </authorList>
    </citation>
    <scope>NUCLEOTIDE SEQUENCE [LARGE SCALE GENOMIC DNA]</scope>
    <source>
        <strain evidence="2 3">KCTC 32151</strain>
    </source>
</reference>
<keyword evidence="3" id="KW-1185">Reference proteome</keyword>
<name>A0ABU4AG03_9HYPH</name>
<comment type="caution">
    <text evidence="2">The sequence shown here is derived from an EMBL/GenBank/DDBJ whole genome shotgun (WGS) entry which is preliminary data.</text>
</comment>
<dbReference type="InterPro" id="IPR049240">
    <property type="entry name" value="DUF6875"/>
</dbReference>
<feature type="domain" description="DUF6875" evidence="1">
    <location>
        <begin position="21"/>
        <end position="175"/>
    </location>
</feature>
<dbReference type="Pfam" id="PF21780">
    <property type="entry name" value="DUF6875"/>
    <property type="match status" value="1"/>
</dbReference>
<organism evidence="2 3">
    <name type="scientific">Nitratireductor aquimarinus</name>
    <dbReference type="NCBI Taxonomy" id="889300"/>
    <lineage>
        <taxon>Bacteria</taxon>
        <taxon>Pseudomonadati</taxon>
        <taxon>Pseudomonadota</taxon>
        <taxon>Alphaproteobacteria</taxon>
        <taxon>Hyphomicrobiales</taxon>
        <taxon>Phyllobacteriaceae</taxon>
        <taxon>Nitratireductor</taxon>
    </lineage>
</organism>
<dbReference type="RefSeq" id="WP_317560353.1">
    <property type="nucleotide sequence ID" value="NZ_JAWLIP010000001.1"/>
</dbReference>
<evidence type="ECO:0000259" key="1">
    <source>
        <dbReference type="Pfam" id="PF21780"/>
    </source>
</evidence>
<accession>A0ABU4AG03</accession>
<dbReference type="Proteomes" id="UP001185659">
    <property type="component" value="Unassembled WGS sequence"/>
</dbReference>
<gene>
    <name evidence="2" type="ORF">R2G56_02530</name>
</gene>
<sequence>MRLAETGGADIDGFLTASARYCPFIQQARAAGTIRTFKLAQRDAACAPTCDAGAAQMELFRDALHGLTHAFLAERSRLDRAPGRLLCYNVLLADLPENTDHASFLGALHWPLKRDYTKAGLMFGKFWPGEDSHSPKHRQVMPNVPFPLISIRSAQRRGDGRFFSRSADLLQDYISWRANAETDQPFSPPASQPP</sequence>
<protein>
    <recommendedName>
        <fullName evidence="1">DUF6875 domain-containing protein</fullName>
    </recommendedName>
</protein>
<dbReference type="EMBL" id="JAWLIP010000001">
    <property type="protein sequence ID" value="MDV6225151.1"/>
    <property type="molecule type" value="Genomic_DNA"/>
</dbReference>